<evidence type="ECO:0000259" key="8">
    <source>
        <dbReference type="PROSITE" id="PS50011"/>
    </source>
</evidence>
<dbReference type="SMART" id="SM00220">
    <property type="entry name" value="S_TKc"/>
    <property type="match status" value="1"/>
</dbReference>
<keyword evidence="1" id="KW-0723">Serine/threonine-protein kinase</keyword>
<dbReference type="Gene3D" id="3.30.200.20">
    <property type="entry name" value="Phosphorylase Kinase, domain 1"/>
    <property type="match status" value="1"/>
</dbReference>
<comment type="caution">
    <text evidence="9">The sequence shown here is derived from an EMBL/GenBank/DDBJ whole genome shotgun (WGS) entry which is preliminary data.</text>
</comment>
<dbReference type="InterPro" id="IPR008271">
    <property type="entry name" value="Ser/Thr_kinase_AS"/>
</dbReference>
<keyword evidence="4" id="KW-0547">Nucleotide-binding</keyword>
<feature type="compositionally biased region" description="Low complexity" evidence="7">
    <location>
        <begin position="245"/>
        <end position="254"/>
    </location>
</feature>
<feature type="region of interest" description="Disordered" evidence="7">
    <location>
        <begin position="318"/>
        <end position="340"/>
    </location>
</feature>
<keyword evidence="5" id="KW-0418">Kinase</keyword>
<dbReference type="GO" id="GO:0004674">
    <property type="term" value="F:protein serine/threonine kinase activity"/>
    <property type="evidence" value="ECO:0007669"/>
    <property type="project" value="UniProtKB-KW"/>
</dbReference>
<evidence type="ECO:0000313" key="10">
    <source>
        <dbReference type="Proteomes" id="UP001210211"/>
    </source>
</evidence>
<feature type="domain" description="Protein kinase" evidence="8">
    <location>
        <begin position="554"/>
        <end position="856"/>
    </location>
</feature>
<feature type="region of interest" description="Disordered" evidence="7">
    <location>
        <begin position="227"/>
        <end position="265"/>
    </location>
</feature>
<dbReference type="EMBL" id="JAMRDG010000001">
    <property type="protein sequence ID" value="KAJ3703237.1"/>
    <property type="molecule type" value="Genomic_DNA"/>
</dbReference>
<keyword evidence="10" id="KW-1185">Reference proteome</keyword>
<dbReference type="PROSITE" id="PS00108">
    <property type="entry name" value="PROTEIN_KINASE_ST"/>
    <property type="match status" value="1"/>
</dbReference>
<dbReference type="InterPro" id="IPR000719">
    <property type="entry name" value="Prot_kinase_dom"/>
</dbReference>
<dbReference type="Pfam" id="PF00069">
    <property type="entry name" value="Pkinase"/>
    <property type="match status" value="1"/>
</dbReference>
<gene>
    <name evidence="9" type="ORF">LUZ61_006942</name>
</gene>
<feature type="compositionally biased region" description="Basic and acidic residues" evidence="7">
    <location>
        <begin position="322"/>
        <end position="331"/>
    </location>
</feature>
<evidence type="ECO:0000313" key="9">
    <source>
        <dbReference type="EMBL" id="KAJ3703237.1"/>
    </source>
</evidence>
<dbReference type="CDD" id="cd14133">
    <property type="entry name" value="PKc_DYRK_like"/>
    <property type="match status" value="1"/>
</dbReference>
<dbReference type="Gene3D" id="1.10.510.10">
    <property type="entry name" value="Transferase(Phosphotransferase) domain 1"/>
    <property type="match status" value="1"/>
</dbReference>
<dbReference type="GO" id="GO:0005524">
    <property type="term" value="F:ATP binding"/>
    <property type="evidence" value="ECO:0007669"/>
    <property type="project" value="UniProtKB-KW"/>
</dbReference>
<evidence type="ECO:0000256" key="7">
    <source>
        <dbReference type="SAM" id="MobiDB-lite"/>
    </source>
</evidence>
<protein>
    <recommendedName>
        <fullName evidence="8">Protein kinase domain-containing protein</fullName>
    </recommendedName>
</protein>
<dbReference type="PANTHER" id="PTHR24058:SF113">
    <property type="entry name" value="HYPOTHETICAL SER-THR PROTEIN KINASE"/>
    <property type="match status" value="1"/>
</dbReference>
<evidence type="ECO:0000256" key="2">
    <source>
        <dbReference type="ARBA" id="ARBA00022553"/>
    </source>
</evidence>
<dbReference type="SUPFAM" id="SSF56112">
    <property type="entry name" value="Protein kinase-like (PK-like)"/>
    <property type="match status" value="1"/>
</dbReference>
<dbReference type="InterPro" id="IPR050494">
    <property type="entry name" value="Ser_Thr_dual-spec_kinase"/>
</dbReference>
<accession>A0AAD5ZSK8</accession>
<reference evidence="9 10" key="1">
    <citation type="journal article" date="2022" name="Cell">
        <title>Repeat-based holocentromeres influence genome architecture and karyotype evolution.</title>
        <authorList>
            <person name="Hofstatter P.G."/>
            <person name="Thangavel G."/>
            <person name="Lux T."/>
            <person name="Neumann P."/>
            <person name="Vondrak T."/>
            <person name="Novak P."/>
            <person name="Zhang M."/>
            <person name="Costa L."/>
            <person name="Castellani M."/>
            <person name="Scott A."/>
            <person name="Toegelov H."/>
            <person name="Fuchs J."/>
            <person name="Mata-Sucre Y."/>
            <person name="Dias Y."/>
            <person name="Vanzela A.L.L."/>
            <person name="Huettel B."/>
            <person name="Almeida C.C.S."/>
            <person name="Simkova H."/>
            <person name="Souza G."/>
            <person name="Pedrosa-Harand A."/>
            <person name="Macas J."/>
            <person name="Mayer K.F.X."/>
            <person name="Houben A."/>
            <person name="Marques A."/>
        </authorList>
    </citation>
    <scope>NUCLEOTIDE SEQUENCE [LARGE SCALE GENOMIC DNA]</scope>
    <source>
        <strain evidence="9">RhyTen1mFocal</strain>
    </source>
</reference>
<dbReference type="PANTHER" id="PTHR24058">
    <property type="entry name" value="DUAL SPECIFICITY PROTEIN KINASE"/>
    <property type="match status" value="1"/>
</dbReference>
<proteinExistence type="predicted"/>
<keyword evidence="2" id="KW-0597">Phosphoprotein</keyword>
<keyword evidence="6" id="KW-0067">ATP-binding</keyword>
<evidence type="ECO:0000256" key="1">
    <source>
        <dbReference type="ARBA" id="ARBA00022527"/>
    </source>
</evidence>
<dbReference type="Proteomes" id="UP001210211">
    <property type="component" value="Unassembled WGS sequence"/>
</dbReference>
<dbReference type="FunFam" id="3.30.200.20:FF:000216">
    <property type="entry name" value="Putative serine/threonine-protein kinase dyrk2"/>
    <property type="match status" value="1"/>
</dbReference>
<evidence type="ECO:0000256" key="6">
    <source>
        <dbReference type="ARBA" id="ARBA00022840"/>
    </source>
</evidence>
<dbReference type="AlphaFoldDB" id="A0AAD5ZSK8"/>
<dbReference type="FunFam" id="1.10.510.10:FF:000380">
    <property type="entry name" value="Serine/threonine-protein kinase ppk15"/>
    <property type="match status" value="1"/>
</dbReference>
<evidence type="ECO:0000256" key="5">
    <source>
        <dbReference type="ARBA" id="ARBA00022777"/>
    </source>
</evidence>
<evidence type="ECO:0000256" key="4">
    <source>
        <dbReference type="ARBA" id="ARBA00022741"/>
    </source>
</evidence>
<name>A0AAD5ZSK8_9POAL</name>
<dbReference type="PROSITE" id="PS50011">
    <property type="entry name" value="PROTEIN_KINASE_DOM"/>
    <property type="match status" value="1"/>
</dbReference>
<organism evidence="9 10">
    <name type="scientific">Rhynchospora tenuis</name>
    <dbReference type="NCBI Taxonomy" id="198213"/>
    <lineage>
        <taxon>Eukaryota</taxon>
        <taxon>Viridiplantae</taxon>
        <taxon>Streptophyta</taxon>
        <taxon>Embryophyta</taxon>
        <taxon>Tracheophyta</taxon>
        <taxon>Spermatophyta</taxon>
        <taxon>Magnoliopsida</taxon>
        <taxon>Liliopsida</taxon>
        <taxon>Poales</taxon>
        <taxon>Cyperaceae</taxon>
        <taxon>Cyperoideae</taxon>
        <taxon>Rhynchosporeae</taxon>
        <taxon>Rhynchospora</taxon>
    </lineage>
</organism>
<dbReference type="InterPro" id="IPR011009">
    <property type="entry name" value="Kinase-like_dom_sf"/>
</dbReference>
<keyword evidence="3" id="KW-0808">Transferase</keyword>
<evidence type="ECO:0000256" key="3">
    <source>
        <dbReference type="ARBA" id="ARBA00022679"/>
    </source>
</evidence>
<sequence length="861" mass="96165">MAISSRCTTFYPLQFATSSSSPVSPCLSVPFKQRLEKTQRSDMIASVSIGGSMRPLKGCGAGVLERPTIDPSQFDAFPIVQEGGDIGRLTEKKGTGSGDSYKVLLVDDPRHTEKLVRPSNQCGHPHSASPRFHPVFYYAATENHATFSTSPLQSFLLLTLSLFFSHALSLTLQSNGVALSFPYTLTSELVTSVSMSTPGLDEVMAFLTDRGYSRAASALLDDVRSRGGAAASAEPPSNLPPLRMSPPSHSASSSDNDDEAFVSMHSSPGLQNPYGVWSPVEARSETSSSDMEFGTAREYNNSSEFFNESSWWYDEPLTRGPSKADESKDKFVTSTDSGTGNCEDGTESGIVYNCNSPLCDCCKGGGKKGNPSGAVYERYKIMDDSTEILYEFGLGEENGRDVVLEGDTLRDAGLKELEIVASYMADSSALADFEPELEVKINKNCESTNNVEIEHVPKGSHTELGTSSDNEDGDVAFEMGDFGPLNGDGNVKDSGSKNAEEVEEKETSVELALSYFMKEYEIFDLRIIHRKNKTGFEENKDFPIILNSVIAGRYYITEYLGSAAFSKVVQAHDLQTGMDVCLKIIKNDKDFFDQSLDEIKLLKFVNKYDPSDEHHILRLYDYFYYQEHLFIVTELLRANLYEFQKYNQESGGEVYFNIPRIQTVARQILEALVYLHKLRIMHCDLKPENILIKSYSRCEIKVIDLGSSCFVTDNLCLYVQSRSYRAPEVILGLPYDQRIDIWSLGCILAELYTGEVLFPNDSVAMMLARIIGIIGPIDMEMLVLGQETSKFFTDDYDLFHKNEETDQLEYLVPEKSSLQQHLQSSDTKFVDFISYLLQINPRRRPTAEEALQHQWLSFSYH</sequence>